<reference evidence="1 2" key="1">
    <citation type="journal article" date="2015" name="Genome Biol. Evol.">
        <title>Comparative Genomics of a Bacterivorous Green Alga Reveals Evolutionary Causalities and Consequences of Phago-Mixotrophic Mode of Nutrition.</title>
        <authorList>
            <person name="Burns J.A."/>
            <person name="Paasch A."/>
            <person name="Narechania A."/>
            <person name="Kim E."/>
        </authorList>
    </citation>
    <scope>NUCLEOTIDE SEQUENCE [LARGE SCALE GENOMIC DNA]</scope>
    <source>
        <strain evidence="1 2">PLY_AMNH</strain>
    </source>
</reference>
<protein>
    <submittedName>
        <fullName evidence="1">Uncharacterized protein</fullName>
    </submittedName>
</protein>
<organism evidence="1 2">
    <name type="scientific">Cymbomonas tetramitiformis</name>
    <dbReference type="NCBI Taxonomy" id="36881"/>
    <lineage>
        <taxon>Eukaryota</taxon>
        <taxon>Viridiplantae</taxon>
        <taxon>Chlorophyta</taxon>
        <taxon>Pyramimonadophyceae</taxon>
        <taxon>Pyramimonadales</taxon>
        <taxon>Pyramimonadaceae</taxon>
        <taxon>Cymbomonas</taxon>
    </lineage>
</organism>
<gene>
    <name evidence="1" type="ORF">CYMTET_55100</name>
</gene>
<accession>A0AAE0ENL2</accession>
<evidence type="ECO:0000313" key="2">
    <source>
        <dbReference type="Proteomes" id="UP001190700"/>
    </source>
</evidence>
<keyword evidence="2" id="KW-1185">Reference proteome</keyword>
<name>A0AAE0ENL2_9CHLO</name>
<dbReference type="EMBL" id="LGRX02035483">
    <property type="protein sequence ID" value="KAK3234549.1"/>
    <property type="molecule type" value="Genomic_DNA"/>
</dbReference>
<dbReference type="AlphaFoldDB" id="A0AAE0ENL2"/>
<sequence length="409" mass="47006">MSKRSRQHGFDENFVRIDGTQIAQLEHLYHHNACIQACRRRILDAIQLSSWTYTGIASKDLEAHPGFAQFVKRKFKRFLQDAIDIIFVQGFVVYRIENNGRDAIYPFPCVVKPDEHECFVIQKRNNPEDAVSVMKTHSHGSYFLEPSCQDDSQRRSEKTITYCYSENSPNRRTGSVRSVCKSLQYHVSMMQNLEHSAMFIERARSSPYVLTKRKTEHAFDERFLTSDIDHTSDERAMLVMENMHLRDRMDSALQQHKNVDNEVSVSQHLVMSTEMYQVTDALYGWNNTPHFIPLPIDADVASTPNVSGRGDLTAMQSNCDNAIKRAFGFEDADNRSRRKGSANDVESAELTLSEHRAEALREDVRTLLMDVWTIVYAPIFKHTDPKDVAVDCVNLRDQTKAQYAESPRA</sequence>
<evidence type="ECO:0000313" key="1">
    <source>
        <dbReference type="EMBL" id="KAK3234549.1"/>
    </source>
</evidence>
<proteinExistence type="predicted"/>
<comment type="caution">
    <text evidence="1">The sequence shown here is derived from an EMBL/GenBank/DDBJ whole genome shotgun (WGS) entry which is preliminary data.</text>
</comment>
<dbReference type="Proteomes" id="UP001190700">
    <property type="component" value="Unassembled WGS sequence"/>
</dbReference>